<dbReference type="EMBL" id="BDGU01000315">
    <property type="protein sequence ID" value="GAW06362.1"/>
    <property type="molecule type" value="Genomic_DNA"/>
</dbReference>
<evidence type="ECO:0000313" key="2">
    <source>
        <dbReference type="EMBL" id="GAW06362.1"/>
    </source>
</evidence>
<comment type="caution">
    <text evidence="2">The sequence shown here is derived from an EMBL/GenBank/DDBJ whole genome shotgun (WGS) entry which is preliminary data.</text>
</comment>
<feature type="transmembrane region" description="Helical" evidence="1">
    <location>
        <begin position="151"/>
        <end position="171"/>
    </location>
</feature>
<keyword evidence="1" id="KW-0812">Transmembrane</keyword>
<feature type="transmembrane region" description="Helical" evidence="1">
    <location>
        <begin position="37"/>
        <end position="55"/>
    </location>
</feature>
<name>A0A1Q3EGN9_LENED</name>
<protein>
    <submittedName>
        <fullName evidence="2">Uncharacterized protein</fullName>
    </submittedName>
</protein>
<accession>A0A1Q3EGN9</accession>
<keyword evidence="3" id="KW-1185">Reference proteome</keyword>
<gene>
    <name evidence="2" type="ORF">LENED_008281</name>
</gene>
<reference evidence="2 3" key="2">
    <citation type="submission" date="2017-02" db="EMBL/GenBank/DDBJ databases">
        <title>A genome survey and senescence transcriptome analysis in Lentinula edodes.</title>
        <authorList>
            <person name="Sakamoto Y."/>
            <person name="Nakade K."/>
            <person name="Sato S."/>
            <person name="Yoshida Y."/>
            <person name="Miyazaki K."/>
            <person name="Natsume S."/>
            <person name="Konno N."/>
        </authorList>
    </citation>
    <scope>NUCLEOTIDE SEQUENCE [LARGE SCALE GENOMIC DNA]</scope>
    <source>
        <strain evidence="2 3">NBRC 111202</strain>
    </source>
</reference>
<keyword evidence="1" id="KW-1133">Transmembrane helix</keyword>
<proteinExistence type="predicted"/>
<sequence length="199" mass="22804">MAFTLYFYATVKTFNECLNTITYTIFIWSVPLLSGRVIGLVFSIIATCVYVAIVARAQWILQSMNSWISDADHDTSPLPRLVVHFPRVFPKHDSPWTKPFATWWSHYLDDRIGMSFGKLGFGMTVWVYMVVSNEFLLKENHAVDAYMFDFAQYNALFAAFPAAFAVFTVFYKPKSTTNNYDTTSDTLTYTDLLLARPST</sequence>
<dbReference type="AlphaFoldDB" id="A0A1Q3EGN9"/>
<feature type="transmembrane region" description="Helical" evidence="1">
    <location>
        <begin position="112"/>
        <end position="131"/>
    </location>
</feature>
<reference evidence="2 3" key="1">
    <citation type="submission" date="2016-08" db="EMBL/GenBank/DDBJ databases">
        <authorList>
            <consortium name="Lentinula edodes genome sequencing consortium"/>
            <person name="Sakamoto Y."/>
            <person name="Nakade K."/>
            <person name="Sato S."/>
            <person name="Yoshida Y."/>
            <person name="Miyazaki K."/>
            <person name="Natsume S."/>
            <person name="Konno N."/>
        </authorList>
    </citation>
    <scope>NUCLEOTIDE SEQUENCE [LARGE SCALE GENOMIC DNA]</scope>
    <source>
        <strain evidence="2 3">NBRC 111202</strain>
    </source>
</reference>
<dbReference type="Proteomes" id="UP000188533">
    <property type="component" value="Unassembled WGS sequence"/>
</dbReference>
<evidence type="ECO:0000313" key="3">
    <source>
        <dbReference type="Proteomes" id="UP000188533"/>
    </source>
</evidence>
<evidence type="ECO:0000256" key="1">
    <source>
        <dbReference type="SAM" id="Phobius"/>
    </source>
</evidence>
<keyword evidence="1" id="KW-0472">Membrane</keyword>
<organism evidence="2 3">
    <name type="scientific">Lentinula edodes</name>
    <name type="common">Shiitake mushroom</name>
    <name type="synonym">Lentinus edodes</name>
    <dbReference type="NCBI Taxonomy" id="5353"/>
    <lineage>
        <taxon>Eukaryota</taxon>
        <taxon>Fungi</taxon>
        <taxon>Dikarya</taxon>
        <taxon>Basidiomycota</taxon>
        <taxon>Agaricomycotina</taxon>
        <taxon>Agaricomycetes</taxon>
        <taxon>Agaricomycetidae</taxon>
        <taxon>Agaricales</taxon>
        <taxon>Marasmiineae</taxon>
        <taxon>Omphalotaceae</taxon>
        <taxon>Lentinula</taxon>
    </lineage>
</organism>